<dbReference type="InParanoid" id="A0A2K1LAB0"/>
<keyword evidence="2" id="KW-1015">Disulfide bond</keyword>
<dbReference type="Proteomes" id="UP000006727">
    <property type="component" value="Chromosome 1"/>
</dbReference>
<dbReference type="EMBL" id="ABEU02000001">
    <property type="protein sequence ID" value="PNR62964.1"/>
    <property type="molecule type" value="Genomic_DNA"/>
</dbReference>
<evidence type="ECO:0000256" key="3">
    <source>
        <dbReference type="SAM" id="SignalP"/>
    </source>
</evidence>
<reference evidence="6" key="3">
    <citation type="submission" date="2020-12" db="UniProtKB">
        <authorList>
            <consortium name="EnsemblPlants"/>
        </authorList>
    </citation>
    <scope>IDENTIFICATION</scope>
</reference>
<name>A0A2K1LAB0_PHYPA</name>
<dbReference type="EnsemblPlants" id="Pp3c1_30410V3.2">
    <property type="protein sequence ID" value="PAC:32967253.CDS.1"/>
    <property type="gene ID" value="Pp3c1_30410"/>
</dbReference>
<dbReference type="GO" id="GO:0008061">
    <property type="term" value="F:chitin binding"/>
    <property type="evidence" value="ECO:0007669"/>
    <property type="project" value="UniProtKB-UniRule"/>
</dbReference>
<feature type="disulfide bond" evidence="2">
    <location>
        <begin position="34"/>
        <end position="49"/>
    </location>
</feature>
<accession>A0A2K1LAB0</accession>
<feature type="domain" description="Chitin-binding type-1" evidence="4">
    <location>
        <begin position="31"/>
        <end position="73"/>
    </location>
</feature>
<dbReference type="AlphaFoldDB" id="A0A2K1LAB0"/>
<protein>
    <recommendedName>
        <fullName evidence="4">Chitin-binding type-1 domain-containing protein</fullName>
    </recommendedName>
</protein>
<sequence>MASTRSLFLVMVCLIAVCTMAAAVQAEPNQYAECGEQAYGALCLFGACCSKDGMCGFEPSFCGNGCQSGPCERKGAN</sequence>
<evidence type="ECO:0000259" key="4">
    <source>
        <dbReference type="PROSITE" id="PS50941"/>
    </source>
</evidence>
<dbReference type="SUPFAM" id="SSF57016">
    <property type="entry name" value="Plant lectins/antimicrobial peptides"/>
    <property type="match status" value="1"/>
</dbReference>
<dbReference type="Gramene" id="Pp3c1_30410V3.1">
    <property type="protein sequence ID" value="PAC:32967252.CDS.1"/>
    <property type="gene ID" value="Pp3c1_30410"/>
</dbReference>
<comment type="caution">
    <text evidence="2">Lacks conserved residue(s) required for the propagation of feature annotation.</text>
</comment>
<feature type="disulfide bond" evidence="2">
    <location>
        <begin position="48"/>
        <end position="62"/>
    </location>
</feature>
<evidence type="ECO:0000256" key="1">
    <source>
        <dbReference type="ARBA" id="ARBA00022669"/>
    </source>
</evidence>
<reference evidence="5 7" key="1">
    <citation type="journal article" date="2008" name="Science">
        <title>The Physcomitrella genome reveals evolutionary insights into the conquest of land by plants.</title>
        <authorList>
            <person name="Rensing S."/>
            <person name="Lang D."/>
            <person name="Zimmer A."/>
            <person name="Terry A."/>
            <person name="Salamov A."/>
            <person name="Shapiro H."/>
            <person name="Nishiyama T."/>
            <person name="Perroud P.-F."/>
            <person name="Lindquist E."/>
            <person name="Kamisugi Y."/>
            <person name="Tanahashi T."/>
            <person name="Sakakibara K."/>
            <person name="Fujita T."/>
            <person name="Oishi K."/>
            <person name="Shin-I T."/>
            <person name="Kuroki Y."/>
            <person name="Toyoda A."/>
            <person name="Suzuki Y."/>
            <person name="Hashimoto A."/>
            <person name="Yamaguchi K."/>
            <person name="Sugano A."/>
            <person name="Kohara Y."/>
            <person name="Fujiyama A."/>
            <person name="Anterola A."/>
            <person name="Aoki S."/>
            <person name="Ashton N."/>
            <person name="Barbazuk W.B."/>
            <person name="Barker E."/>
            <person name="Bennetzen J."/>
            <person name="Bezanilla M."/>
            <person name="Blankenship R."/>
            <person name="Cho S.H."/>
            <person name="Dutcher S."/>
            <person name="Estelle M."/>
            <person name="Fawcett J.A."/>
            <person name="Gundlach H."/>
            <person name="Hanada K."/>
            <person name="Heyl A."/>
            <person name="Hicks K.A."/>
            <person name="Hugh J."/>
            <person name="Lohr M."/>
            <person name="Mayer K."/>
            <person name="Melkozernov A."/>
            <person name="Murata T."/>
            <person name="Nelson D."/>
            <person name="Pils B."/>
            <person name="Prigge M."/>
            <person name="Reiss B."/>
            <person name="Renner T."/>
            <person name="Rombauts S."/>
            <person name="Rushton P."/>
            <person name="Sanderfoot A."/>
            <person name="Schween G."/>
            <person name="Shiu S.-H."/>
            <person name="Stueber K."/>
            <person name="Theodoulou F.L."/>
            <person name="Tu H."/>
            <person name="Van de Peer Y."/>
            <person name="Verrier P.J."/>
            <person name="Waters E."/>
            <person name="Wood A."/>
            <person name="Yang L."/>
            <person name="Cove D."/>
            <person name="Cuming A."/>
            <person name="Hasebe M."/>
            <person name="Lucas S."/>
            <person name="Mishler D.B."/>
            <person name="Reski R."/>
            <person name="Grigoriev I."/>
            <person name="Quatrano R.S."/>
            <person name="Boore J.L."/>
        </authorList>
    </citation>
    <scope>NUCLEOTIDE SEQUENCE [LARGE SCALE GENOMIC DNA]</scope>
    <source>
        <strain evidence="6 7">cv. Gransden 2004</strain>
    </source>
</reference>
<gene>
    <name evidence="5" type="ORF">PHYPA_001389</name>
</gene>
<dbReference type="InterPro" id="IPR018371">
    <property type="entry name" value="Chitin-binding_1_CS"/>
</dbReference>
<keyword evidence="1 2" id="KW-0147">Chitin-binding</keyword>
<dbReference type="Gramene" id="Pp3c1_30410V3.2">
    <property type="protein sequence ID" value="PAC:32967253.CDS.1"/>
    <property type="gene ID" value="Pp3c1_30410"/>
</dbReference>
<feature type="chain" id="PRO_5033311314" description="Chitin-binding type-1 domain-containing protein" evidence="3">
    <location>
        <begin position="27"/>
        <end position="77"/>
    </location>
</feature>
<dbReference type="InterPro" id="IPR001002">
    <property type="entry name" value="Chitin-bd_1"/>
</dbReference>
<evidence type="ECO:0000313" key="7">
    <source>
        <dbReference type="Proteomes" id="UP000006727"/>
    </source>
</evidence>
<dbReference type="PROSITE" id="PS50941">
    <property type="entry name" value="CHIT_BIND_I_2"/>
    <property type="match status" value="1"/>
</dbReference>
<feature type="signal peptide" evidence="3">
    <location>
        <begin position="1"/>
        <end position="26"/>
    </location>
</feature>
<evidence type="ECO:0000256" key="2">
    <source>
        <dbReference type="PROSITE-ProRule" id="PRU00261"/>
    </source>
</evidence>
<dbReference type="PaxDb" id="3218-PP1S171_80V6.1"/>
<evidence type="ECO:0000313" key="5">
    <source>
        <dbReference type="EMBL" id="PNR62964.1"/>
    </source>
</evidence>
<proteinExistence type="predicted"/>
<dbReference type="InterPro" id="IPR036861">
    <property type="entry name" value="Endochitinase-like_sf"/>
</dbReference>
<organism evidence="5">
    <name type="scientific">Physcomitrium patens</name>
    <name type="common">Spreading-leaved earth moss</name>
    <name type="synonym">Physcomitrella patens</name>
    <dbReference type="NCBI Taxonomy" id="3218"/>
    <lineage>
        <taxon>Eukaryota</taxon>
        <taxon>Viridiplantae</taxon>
        <taxon>Streptophyta</taxon>
        <taxon>Embryophyta</taxon>
        <taxon>Bryophyta</taxon>
        <taxon>Bryophytina</taxon>
        <taxon>Bryopsida</taxon>
        <taxon>Funariidae</taxon>
        <taxon>Funariales</taxon>
        <taxon>Funariaceae</taxon>
        <taxon>Physcomitrium</taxon>
    </lineage>
</organism>
<keyword evidence="3" id="KW-0732">Signal</keyword>
<keyword evidence="7" id="KW-1185">Reference proteome</keyword>
<dbReference type="SMART" id="SM00270">
    <property type="entry name" value="ChtBD1"/>
    <property type="match status" value="1"/>
</dbReference>
<dbReference type="Gene3D" id="3.30.60.10">
    <property type="entry name" value="Endochitinase-like"/>
    <property type="match status" value="1"/>
</dbReference>
<dbReference type="EnsemblPlants" id="Pp3c1_30410V3.1">
    <property type="protein sequence ID" value="PAC:32967252.CDS.1"/>
    <property type="gene ID" value="Pp3c1_30410"/>
</dbReference>
<evidence type="ECO:0000313" key="6">
    <source>
        <dbReference type="EnsemblPlants" id="PAC:32967252.CDS.1"/>
    </source>
</evidence>
<dbReference type="PROSITE" id="PS00026">
    <property type="entry name" value="CHIT_BIND_I_1"/>
    <property type="match status" value="1"/>
</dbReference>
<dbReference type="Pfam" id="PF00187">
    <property type="entry name" value="Chitin_bind_1"/>
    <property type="match status" value="1"/>
</dbReference>
<dbReference type="CDD" id="cd00035">
    <property type="entry name" value="ChtBD1"/>
    <property type="match status" value="1"/>
</dbReference>
<reference evidence="5 7" key="2">
    <citation type="journal article" date="2018" name="Plant J.">
        <title>The Physcomitrella patens chromosome-scale assembly reveals moss genome structure and evolution.</title>
        <authorList>
            <person name="Lang D."/>
            <person name="Ullrich K.K."/>
            <person name="Murat F."/>
            <person name="Fuchs J."/>
            <person name="Jenkins J."/>
            <person name="Haas F.B."/>
            <person name="Piednoel M."/>
            <person name="Gundlach H."/>
            <person name="Van Bel M."/>
            <person name="Meyberg R."/>
            <person name="Vives C."/>
            <person name="Morata J."/>
            <person name="Symeonidi A."/>
            <person name="Hiss M."/>
            <person name="Muchero W."/>
            <person name="Kamisugi Y."/>
            <person name="Saleh O."/>
            <person name="Blanc G."/>
            <person name="Decker E.L."/>
            <person name="van Gessel N."/>
            <person name="Grimwood J."/>
            <person name="Hayes R.D."/>
            <person name="Graham S.W."/>
            <person name="Gunter L.E."/>
            <person name="McDaniel S.F."/>
            <person name="Hoernstein S.N.W."/>
            <person name="Larsson A."/>
            <person name="Li F.W."/>
            <person name="Perroud P.F."/>
            <person name="Phillips J."/>
            <person name="Ranjan P."/>
            <person name="Rokshar D.S."/>
            <person name="Rothfels C.J."/>
            <person name="Schneider L."/>
            <person name="Shu S."/>
            <person name="Stevenson D.W."/>
            <person name="Thummler F."/>
            <person name="Tillich M."/>
            <person name="Villarreal Aguilar J.C."/>
            <person name="Widiez T."/>
            <person name="Wong G.K."/>
            <person name="Wymore A."/>
            <person name="Zhang Y."/>
            <person name="Zimmer A.D."/>
            <person name="Quatrano R.S."/>
            <person name="Mayer K.F.X."/>
            <person name="Goodstein D."/>
            <person name="Casacuberta J.M."/>
            <person name="Vandepoele K."/>
            <person name="Reski R."/>
            <person name="Cuming A.C."/>
            <person name="Tuskan G.A."/>
            <person name="Maumus F."/>
            <person name="Salse J."/>
            <person name="Schmutz J."/>
            <person name="Rensing S.A."/>
        </authorList>
    </citation>
    <scope>NUCLEOTIDE SEQUENCE [LARGE SCALE GENOMIC DNA]</scope>
    <source>
        <strain evidence="6 7">cv. Gransden 2004</strain>
    </source>
</reference>
<feature type="disulfide bond" evidence="2">
    <location>
        <begin position="43"/>
        <end position="55"/>
    </location>
</feature>